<evidence type="ECO:0000313" key="2">
    <source>
        <dbReference type="Proteomes" id="UP000199052"/>
    </source>
</evidence>
<accession>A0A1I3BQ91</accession>
<proteinExistence type="predicted"/>
<reference evidence="1 2" key="1">
    <citation type="submission" date="2016-10" db="EMBL/GenBank/DDBJ databases">
        <authorList>
            <person name="de Groot N.N."/>
        </authorList>
    </citation>
    <scope>NUCLEOTIDE SEQUENCE [LARGE SCALE GENOMIC DNA]</scope>
    <source>
        <strain evidence="1 2">CPCC 202808</strain>
    </source>
</reference>
<name>A0A1I3BQ91_9ACTN</name>
<gene>
    <name evidence="1" type="ORF">SAMN05421678_1264</name>
</gene>
<dbReference type="EMBL" id="FOOI01000026">
    <property type="protein sequence ID" value="SFH64455.1"/>
    <property type="molecule type" value="Genomic_DNA"/>
</dbReference>
<protein>
    <recommendedName>
        <fullName evidence="3">Prenyltransferase and squalene oxidase repeat-containing protein</fullName>
    </recommendedName>
</protein>
<dbReference type="Proteomes" id="UP000199052">
    <property type="component" value="Unassembled WGS sequence"/>
</dbReference>
<dbReference type="AlphaFoldDB" id="A0A1I3BQ91"/>
<evidence type="ECO:0008006" key="3">
    <source>
        <dbReference type="Google" id="ProtNLM"/>
    </source>
</evidence>
<sequence>MTAPGGVCSVVRWADGRSVHDSNGFVTALAVREVRRAGKTVPEAWLDLLETCRRPNGSYGFWPYGATPAWAPELPADSDDTAVMLLELARAGRVSRTEARSVACHTVGAHRLRRVLDPGPPWLRQGMFTTWHRRGAGRDIDLVDLTAATNVLALLYSLGLQQIPGVEETLAGLTTGLGWAASSAARWQSLSPFYPEPDELARALDHATQCGVRGLTDGARTARQVCPRQSLDAVCSMAYGPPIWHSSDLAAIRRTA</sequence>
<evidence type="ECO:0000313" key="1">
    <source>
        <dbReference type="EMBL" id="SFH64455.1"/>
    </source>
</evidence>
<dbReference type="STRING" id="504797.SAMN05421678_1264"/>
<organism evidence="1 2">
    <name type="scientific">Actinopolymorpha cephalotaxi</name>
    <dbReference type="NCBI Taxonomy" id="504797"/>
    <lineage>
        <taxon>Bacteria</taxon>
        <taxon>Bacillati</taxon>
        <taxon>Actinomycetota</taxon>
        <taxon>Actinomycetes</taxon>
        <taxon>Propionibacteriales</taxon>
        <taxon>Actinopolymorphaceae</taxon>
        <taxon>Actinopolymorpha</taxon>
    </lineage>
</organism>